<name>A0A182RKW1_ANOFN</name>
<protein>
    <submittedName>
        <fullName evidence="2">Uncharacterized protein</fullName>
    </submittedName>
</protein>
<sequence length="672" mass="76905">MSSYNALPSTSLSLKMVRLKQRHHGLATRSYGGDYLDWNVFVSEPDIPRLRHRTGSWWYTQERTSVKHPHEYITVDELNSYRKRKFSQNHAKHLGSNFSLYNKSEPSLPSAVNEQVTEYADRFQRRAAYERAIPLRRSTSLYIEPGTMKGLSENHSKFVSYSQDTISKSRPPAIRPEESFKLPDSGLRGTGLANASSEYKSSFLPYDFLPEGMDHRYRNLNKRKEKEKRDDLSASDSKLHNKQQLTRSNLRLTGEATFEPEYKSQFGLPLTGDKSRSTPQLNNIAFTGNFREAPSEYKECYKYYDHFTKSAPIRKFDNLSLHGTIEFRPEYKESYRELPTGGASDQWRSQCVVRKDNLSLKGEFLGREPEYSYSFRNPHITCKPEKAKPKDNFLAMQGDMDYTPMYRCSYVDYPRTRPLVKKPVCSINLEDVYEKPPHRRLNRRTPSPIKYNVHAAPTDSSKPDVIDKFVSQPEYRKAQRELMIKKRSPPKERGSLLAQKILEDSKLTTDPTQPIQPVPVVRVESVGGGNSSTTTTNDGTATGKTAGGTGGGNIKDPKLATATGSPIQLPVRIAKHGRRAKSPIIAIQRENEPIIFYKDLHRKGDHSVRNRTKIIEANPSYRKATYQSHYTHKKPGEKIKTGTQSFVVLNAPVKQRTTRWAEPATIYDSHFY</sequence>
<evidence type="ECO:0000256" key="1">
    <source>
        <dbReference type="SAM" id="MobiDB-lite"/>
    </source>
</evidence>
<feature type="compositionally biased region" description="Basic and acidic residues" evidence="1">
    <location>
        <begin position="222"/>
        <end position="232"/>
    </location>
</feature>
<dbReference type="STRING" id="62324.A0A182RKW1"/>
<feature type="region of interest" description="Disordered" evidence="1">
    <location>
        <begin position="165"/>
        <end position="187"/>
    </location>
</feature>
<organism evidence="2">
    <name type="scientific">Anopheles funestus</name>
    <name type="common">African malaria mosquito</name>
    <dbReference type="NCBI Taxonomy" id="62324"/>
    <lineage>
        <taxon>Eukaryota</taxon>
        <taxon>Metazoa</taxon>
        <taxon>Ecdysozoa</taxon>
        <taxon>Arthropoda</taxon>
        <taxon>Hexapoda</taxon>
        <taxon>Insecta</taxon>
        <taxon>Pterygota</taxon>
        <taxon>Neoptera</taxon>
        <taxon>Endopterygota</taxon>
        <taxon>Diptera</taxon>
        <taxon>Nematocera</taxon>
        <taxon>Culicoidea</taxon>
        <taxon>Culicidae</taxon>
        <taxon>Anophelinae</taxon>
        <taxon>Anopheles</taxon>
    </lineage>
</organism>
<evidence type="ECO:0000313" key="2">
    <source>
        <dbReference type="EnsemblMetazoa" id="AFUN006879-PA"/>
    </source>
</evidence>
<feature type="compositionally biased region" description="Polar residues" evidence="1">
    <location>
        <begin position="242"/>
        <end position="251"/>
    </location>
</feature>
<feature type="region of interest" description="Disordered" evidence="1">
    <location>
        <begin position="437"/>
        <end position="465"/>
    </location>
</feature>
<feature type="compositionally biased region" description="Low complexity" evidence="1">
    <location>
        <begin position="531"/>
        <end position="544"/>
    </location>
</feature>
<accession>A0A182RKW1</accession>
<reference evidence="2" key="1">
    <citation type="submission" date="2020-05" db="UniProtKB">
        <authorList>
            <consortium name="EnsemblMetazoa"/>
        </authorList>
    </citation>
    <scope>IDENTIFICATION</scope>
    <source>
        <strain evidence="2">FUMOZ</strain>
    </source>
</reference>
<feature type="region of interest" description="Disordered" evidence="1">
    <location>
        <begin position="524"/>
        <end position="561"/>
    </location>
</feature>
<feature type="region of interest" description="Disordered" evidence="1">
    <location>
        <begin position="222"/>
        <end position="253"/>
    </location>
</feature>
<dbReference type="AlphaFoldDB" id="A0A182RKW1"/>
<dbReference type="EnsemblMetazoa" id="AFUN006879-RA">
    <property type="protein sequence ID" value="AFUN006879-PA"/>
    <property type="gene ID" value="AFUN006879"/>
</dbReference>
<dbReference type="VEuPathDB" id="VectorBase:AFUN2_005278"/>
<dbReference type="VEuPathDB" id="VectorBase:AFUN006879"/>
<proteinExistence type="predicted"/>